<accession>A0A3B1AKC9</accession>
<reference evidence="1" key="1">
    <citation type="submission" date="2018-06" db="EMBL/GenBank/DDBJ databases">
        <authorList>
            <person name="Zhirakovskaya E."/>
        </authorList>
    </citation>
    <scope>NUCLEOTIDE SEQUENCE</scope>
</reference>
<evidence type="ECO:0008006" key="2">
    <source>
        <dbReference type="Google" id="ProtNLM"/>
    </source>
</evidence>
<sequence>MSKKIQPNDTLDRDQNLLLQVLKKPQFMAGLDTQGWNEVLFDAHILKLRARLTHDAETLGLWPELPDKVQQILTNAKIDTASRQRKIMWEMNRVGRALYDFKEKIILVKGAAYIARDLKCADGRDSIDLDILVAKKHLDIIENHLFLAGYGSQILDDYDQQYYREWAHELPPLVHPSRLVEVDVHHTILQVTNKLSPNIDLMINSSEALGDQFHTLCDEDMLLHSIVHQFVDGTLKSSLRNLLEQHDMMGEFGEKPAFWTDFMDRAETLKLGRPVFYCLRYCVYFLNTPIPENVMARAKENAPGWIVLKLMDLMILRTMVPFGVSDGVKRSKWTDFLSTNGLYIRSHWLRMPPMMLFTHLSRKFFRRIFVRQS</sequence>
<dbReference type="Pfam" id="PF14907">
    <property type="entry name" value="NTP_transf_5"/>
    <property type="match status" value="1"/>
</dbReference>
<gene>
    <name evidence="1" type="ORF">MNBD_ALPHA03-155</name>
</gene>
<dbReference type="InterPro" id="IPR039498">
    <property type="entry name" value="NTP_transf_5"/>
</dbReference>
<protein>
    <recommendedName>
        <fullName evidence="2">Nucleotidyltransferase family protein</fullName>
    </recommendedName>
</protein>
<dbReference type="EMBL" id="UOFW01000162">
    <property type="protein sequence ID" value="VAX06376.1"/>
    <property type="molecule type" value="Genomic_DNA"/>
</dbReference>
<dbReference type="AlphaFoldDB" id="A0A3B1AKC9"/>
<evidence type="ECO:0000313" key="1">
    <source>
        <dbReference type="EMBL" id="VAX06376.1"/>
    </source>
</evidence>
<proteinExistence type="predicted"/>
<name>A0A3B1AKC9_9ZZZZ</name>
<organism evidence="1">
    <name type="scientific">hydrothermal vent metagenome</name>
    <dbReference type="NCBI Taxonomy" id="652676"/>
    <lineage>
        <taxon>unclassified sequences</taxon>
        <taxon>metagenomes</taxon>
        <taxon>ecological metagenomes</taxon>
    </lineage>
</organism>